<dbReference type="Pfam" id="PF05002">
    <property type="entry name" value="SGS"/>
    <property type="match status" value="1"/>
</dbReference>
<dbReference type="EMBL" id="UFQS01000716">
    <property type="protein sequence ID" value="SSX06384.1"/>
    <property type="molecule type" value="Genomic_DNA"/>
</dbReference>
<reference evidence="5" key="2">
    <citation type="submission" date="2018-07" db="EMBL/GenBank/DDBJ databases">
        <authorList>
            <person name="Quirk P.G."/>
            <person name="Krulwich T.A."/>
        </authorList>
    </citation>
    <scope>NUCLEOTIDE SEQUENCE</scope>
</reference>
<dbReference type="OMA" id="KVHMTAD"/>
<feature type="domain" description="CS" evidence="3">
    <location>
        <begin position="1"/>
        <end position="85"/>
    </location>
</feature>
<dbReference type="VEuPathDB" id="VectorBase:CSON013805"/>
<dbReference type="SUPFAM" id="SSF49764">
    <property type="entry name" value="HSP20-like chaperones"/>
    <property type="match status" value="1"/>
</dbReference>
<evidence type="ECO:0000259" key="3">
    <source>
        <dbReference type="PROSITE" id="PS51203"/>
    </source>
</evidence>
<evidence type="ECO:0000259" key="2">
    <source>
        <dbReference type="PROSITE" id="PS51048"/>
    </source>
</evidence>
<sequence>MSPKYDFYQTEQKVVVDILLKNAKDKNFQLTIGEQEVHLTADDGIDLTINLYKPINKTTSTYKASPSKIEVILMKLTGEQWPQLEREKEVVKVATPVKKNPKDWDKLAKEAEKLEEEERQGEAALQALFQKIYSDSDENTRRAMNKSFMESGGTVLSTNWKEVGDKPVEVKPPDGCEYKTFTK</sequence>
<evidence type="ECO:0000313" key="4">
    <source>
        <dbReference type="EMBL" id="SSX06384.1"/>
    </source>
</evidence>
<feature type="domain" description="SGS" evidence="2">
    <location>
        <begin position="93"/>
        <end position="183"/>
    </location>
</feature>
<dbReference type="InterPro" id="IPR008978">
    <property type="entry name" value="HSP20-like_chaperone"/>
</dbReference>
<evidence type="ECO:0000256" key="1">
    <source>
        <dbReference type="SAM" id="Coils"/>
    </source>
</evidence>
<dbReference type="PROSITE" id="PS51048">
    <property type="entry name" value="SGS"/>
    <property type="match status" value="1"/>
</dbReference>
<dbReference type="CDD" id="cd06466">
    <property type="entry name" value="p23_CS_SGT1_like"/>
    <property type="match status" value="1"/>
</dbReference>
<dbReference type="InterPro" id="IPR007699">
    <property type="entry name" value="SGS_dom"/>
</dbReference>
<accession>A0A336ML44</accession>
<dbReference type="Gene3D" id="2.60.40.790">
    <property type="match status" value="1"/>
</dbReference>
<proteinExistence type="predicted"/>
<dbReference type="InterPro" id="IPR007052">
    <property type="entry name" value="CS_dom"/>
</dbReference>
<dbReference type="PROSITE" id="PS51203">
    <property type="entry name" value="CS"/>
    <property type="match status" value="1"/>
</dbReference>
<dbReference type="Pfam" id="PF04969">
    <property type="entry name" value="CS"/>
    <property type="match status" value="1"/>
</dbReference>
<evidence type="ECO:0000313" key="5">
    <source>
        <dbReference type="EMBL" id="SSX26738.1"/>
    </source>
</evidence>
<feature type="coiled-coil region" evidence="1">
    <location>
        <begin position="104"/>
        <end position="131"/>
    </location>
</feature>
<protein>
    <submittedName>
        <fullName evidence="5">CSON013805 protein</fullName>
    </submittedName>
</protein>
<dbReference type="PANTHER" id="PTHR45862">
    <property type="entry name" value="PROTEIN SGT1 HOMOLOG"/>
    <property type="match status" value="1"/>
</dbReference>
<reference evidence="4" key="1">
    <citation type="submission" date="2018-04" db="EMBL/GenBank/DDBJ databases">
        <authorList>
            <person name="Go L.Y."/>
            <person name="Mitchell J.A."/>
        </authorList>
    </citation>
    <scope>NUCLEOTIDE SEQUENCE</scope>
    <source>
        <tissue evidence="4">Whole organism</tissue>
    </source>
</reference>
<dbReference type="AlphaFoldDB" id="A0A336ML44"/>
<dbReference type="EMBL" id="UFQT01000716">
    <property type="protein sequence ID" value="SSX26738.1"/>
    <property type="molecule type" value="Genomic_DNA"/>
</dbReference>
<keyword evidence="1" id="KW-0175">Coiled coil</keyword>
<organism evidence="5">
    <name type="scientific">Culicoides sonorensis</name>
    <name type="common">Biting midge</name>
    <dbReference type="NCBI Taxonomy" id="179676"/>
    <lineage>
        <taxon>Eukaryota</taxon>
        <taxon>Metazoa</taxon>
        <taxon>Ecdysozoa</taxon>
        <taxon>Arthropoda</taxon>
        <taxon>Hexapoda</taxon>
        <taxon>Insecta</taxon>
        <taxon>Pterygota</taxon>
        <taxon>Neoptera</taxon>
        <taxon>Endopterygota</taxon>
        <taxon>Diptera</taxon>
        <taxon>Nematocera</taxon>
        <taxon>Chironomoidea</taxon>
        <taxon>Ceratopogonidae</taxon>
        <taxon>Ceratopogoninae</taxon>
        <taxon>Culicoides</taxon>
        <taxon>Monoculicoides</taxon>
    </lineage>
</organism>
<gene>
    <name evidence="5" type="primary">CSON013805</name>
</gene>
<name>A0A336ML44_CULSO</name>
<dbReference type="GO" id="GO:0051087">
    <property type="term" value="F:protein-folding chaperone binding"/>
    <property type="evidence" value="ECO:0007669"/>
    <property type="project" value="InterPro"/>
</dbReference>
<dbReference type="InterPro" id="IPR044563">
    <property type="entry name" value="Sgt1-like"/>
</dbReference>